<dbReference type="EMBL" id="JBHUMY010000016">
    <property type="protein sequence ID" value="MFD2661555.1"/>
    <property type="molecule type" value="Genomic_DNA"/>
</dbReference>
<evidence type="ECO:0008006" key="3">
    <source>
        <dbReference type="Google" id="ProtNLM"/>
    </source>
</evidence>
<comment type="caution">
    <text evidence="1">The sequence shown here is derived from an EMBL/GenBank/DDBJ whole genome shotgun (WGS) entry which is preliminary data.</text>
</comment>
<name>A0ABW5QZK7_9BACL</name>
<proteinExistence type="predicted"/>
<gene>
    <name evidence="1" type="ORF">ACFSW5_14980</name>
</gene>
<organism evidence="1 2">
    <name type="scientific">Paenibacillus thailandensis</name>
    <dbReference type="NCBI Taxonomy" id="393250"/>
    <lineage>
        <taxon>Bacteria</taxon>
        <taxon>Bacillati</taxon>
        <taxon>Bacillota</taxon>
        <taxon>Bacilli</taxon>
        <taxon>Bacillales</taxon>
        <taxon>Paenibacillaceae</taxon>
        <taxon>Paenibacillus</taxon>
    </lineage>
</organism>
<reference evidence="2" key="1">
    <citation type="journal article" date="2019" name="Int. J. Syst. Evol. Microbiol.">
        <title>The Global Catalogue of Microorganisms (GCM) 10K type strain sequencing project: providing services to taxonomists for standard genome sequencing and annotation.</title>
        <authorList>
            <consortium name="The Broad Institute Genomics Platform"/>
            <consortium name="The Broad Institute Genome Sequencing Center for Infectious Disease"/>
            <person name="Wu L."/>
            <person name="Ma J."/>
        </authorList>
    </citation>
    <scope>NUCLEOTIDE SEQUENCE [LARGE SCALE GENOMIC DNA]</scope>
    <source>
        <strain evidence="2">TISTR 1827</strain>
    </source>
</reference>
<protein>
    <recommendedName>
        <fullName evidence="3">Transcriptional regulator</fullName>
    </recommendedName>
</protein>
<sequence length="70" mass="8066">MDKFSPEVKAIIERLEIHRRKKEEILKQGNITQEVRSDSIGRVAALSHAITELQHLYQTGQVKPDKDDIN</sequence>
<dbReference type="RefSeq" id="WP_379274567.1">
    <property type="nucleotide sequence ID" value="NZ_JBHUGT010000029.1"/>
</dbReference>
<evidence type="ECO:0000313" key="2">
    <source>
        <dbReference type="Proteomes" id="UP001597493"/>
    </source>
</evidence>
<evidence type="ECO:0000313" key="1">
    <source>
        <dbReference type="EMBL" id="MFD2661555.1"/>
    </source>
</evidence>
<accession>A0ABW5QZK7</accession>
<dbReference type="Proteomes" id="UP001597493">
    <property type="component" value="Unassembled WGS sequence"/>
</dbReference>
<keyword evidence="2" id="KW-1185">Reference proteome</keyword>